<name>A0A1M7GS72_9FIRM</name>
<keyword evidence="1" id="KW-1133">Transmembrane helix</keyword>
<reference evidence="2 3" key="1">
    <citation type="submission" date="2016-11" db="EMBL/GenBank/DDBJ databases">
        <authorList>
            <person name="Jaros S."/>
            <person name="Januszkiewicz K."/>
            <person name="Wedrychowicz H."/>
        </authorList>
    </citation>
    <scope>NUCLEOTIDE SEQUENCE [LARGE SCALE GENOMIC DNA]</scope>
    <source>
        <strain evidence="2 3">DSM 15930</strain>
    </source>
</reference>
<protein>
    <submittedName>
        <fullName evidence="2">Uncharacterized protein</fullName>
    </submittedName>
</protein>
<accession>A0A1M7GS72</accession>
<dbReference type="AlphaFoldDB" id="A0A1M7GS72"/>
<dbReference type="EMBL" id="FRCP01000007">
    <property type="protein sequence ID" value="SHM19224.1"/>
    <property type="molecule type" value="Genomic_DNA"/>
</dbReference>
<keyword evidence="1" id="KW-0472">Membrane</keyword>
<organism evidence="2 3">
    <name type="scientific">Anaerosporobacter mobilis DSM 15930</name>
    <dbReference type="NCBI Taxonomy" id="1120996"/>
    <lineage>
        <taxon>Bacteria</taxon>
        <taxon>Bacillati</taxon>
        <taxon>Bacillota</taxon>
        <taxon>Clostridia</taxon>
        <taxon>Lachnospirales</taxon>
        <taxon>Lachnospiraceae</taxon>
        <taxon>Anaerosporobacter</taxon>
    </lineage>
</organism>
<evidence type="ECO:0000313" key="2">
    <source>
        <dbReference type="EMBL" id="SHM19224.1"/>
    </source>
</evidence>
<gene>
    <name evidence="2" type="ORF">SAMN02746066_01092</name>
</gene>
<keyword evidence="1" id="KW-0812">Transmembrane</keyword>
<dbReference type="Proteomes" id="UP000184038">
    <property type="component" value="Unassembled WGS sequence"/>
</dbReference>
<keyword evidence="3" id="KW-1185">Reference proteome</keyword>
<evidence type="ECO:0000256" key="1">
    <source>
        <dbReference type="SAM" id="Phobius"/>
    </source>
</evidence>
<sequence>MVECYDILKIRDRKLRNYMVKYLAMMMTISSVFLIKSGFRREFREKTSAMGLFEKL</sequence>
<feature type="transmembrane region" description="Helical" evidence="1">
    <location>
        <begin position="20"/>
        <end position="39"/>
    </location>
</feature>
<proteinExistence type="predicted"/>
<evidence type="ECO:0000313" key="3">
    <source>
        <dbReference type="Proteomes" id="UP000184038"/>
    </source>
</evidence>